<dbReference type="AlphaFoldDB" id="A0A2S8SW76"/>
<dbReference type="InParanoid" id="A0A2S8SW76"/>
<gene>
    <name evidence="1" type="ORF">B1R32_10226</name>
</gene>
<reference evidence="1 2" key="1">
    <citation type="journal article" date="2018" name="Syst. Appl. Microbiol.">
        <title>Abditibacterium utsteinense sp. nov., the first cultivated member of candidate phylum FBP, isolated from ice-free Antarctic soil samples.</title>
        <authorList>
            <person name="Tahon G."/>
            <person name="Tytgat B."/>
            <person name="Lebbe L."/>
            <person name="Carlier A."/>
            <person name="Willems A."/>
        </authorList>
    </citation>
    <scope>NUCLEOTIDE SEQUENCE [LARGE SCALE GENOMIC DNA]</scope>
    <source>
        <strain evidence="1 2">LMG 29911</strain>
    </source>
</reference>
<comment type="caution">
    <text evidence="1">The sequence shown here is derived from an EMBL/GenBank/DDBJ whole genome shotgun (WGS) entry which is preliminary data.</text>
</comment>
<proteinExistence type="predicted"/>
<organism evidence="1 2">
    <name type="scientific">Abditibacterium utsteinense</name>
    <dbReference type="NCBI Taxonomy" id="1960156"/>
    <lineage>
        <taxon>Bacteria</taxon>
        <taxon>Pseudomonadati</taxon>
        <taxon>Abditibacteriota</taxon>
        <taxon>Abditibacteriia</taxon>
        <taxon>Abditibacteriales</taxon>
        <taxon>Abditibacteriaceae</taxon>
        <taxon>Abditibacterium</taxon>
    </lineage>
</organism>
<accession>A0A2S8SW76</accession>
<sequence>MLYEIKEENGRFNLYLSKKKGLRFKKSFTELQSAEWFIERYSAHCCLICQQHGWVYKTRNSGGLHRGGSKGSRPWIVPLLNSIVICPECRAEHLVKYEEWRLFLIPHHI</sequence>
<evidence type="ECO:0000313" key="1">
    <source>
        <dbReference type="EMBL" id="PQV65019.1"/>
    </source>
</evidence>
<protein>
    <submittedName>
        <fullName evidence="1">Uncharacterized protein</fullName>
    </submittedName>
</protein>
<name>A0A2S8SW76_9BACT</name>
<evidence type="ECO:0000313" key="2">
    <source>
        <dbReference type="Proteomes" id="UP000237684"/>
    </source>
</evidence>
<keyword evidence="2" id="KW-1185">Reference proteome</keyword>
<dbReference type="Proteomes" id="UP000237684">
    <property type="component" value="Unassembled WGS sequence"/>
</dbReference>
<dbReference type="EMBL" id="NIGF01000002">
    <property type="protein sequence ID" value="PQV65019.1"/>
    <property type="molecule type" value="Genomic_DNA"/>
</dbReference>